<dbReference type="PANTHER" id="PTHR45966:SF13">
    <property type="entry name" value="GDSL ESTERASE_LIPASE"/>
    <property type="match status" value="1"/>
</dbReference>
<feature type="signal peptide" evidence="3">
    <location>
        <begin position="1"/>
        <end position="28"/>
    </location>
</feature>
<evidence type="ECO:0000256" key="2">
    <source>
        <dbReference type="ARBA" id="ARBA00022729"/>
    </source>
</evidence>
<gene>
    <name evidence="4" type="ORF">TEA_025061</name>
</gene>
<evidence type="ECO:0000313" key="5">
    <source>
        <dbReference type="Proteomes" id="UP000306102"/>
    </source>
</evidence>
<dbReference type="PANTHER" id="PTHR45966">
    <property type="entry name" value="GDSL-LIKE LIPASE/ACYLHYDROLASE"/>
    <property type="match status" value="1"/>
</dbReference>
<feature type="chain" id="PRO_5020739719" evidence="3">
    <location>
        <begin position="29"/>
        <end position="120"/>
    </location>
</feature>
<dbReference type="InterPro" id="IPR036514">
    <property type="entry name" value="SGNH_hydro_sf"/>
</dbReference>
<accession>A0A4S4EZH7</accession>
<keyword evidence="5" id="KW-1185">Reference proteome</keyword>
<organism evidence="4 5">
    <name type="scientific">Camellia sinensis var. sinensis</name>
    <name type="common">China tea</name>
    <dbReference type="NCBI Taxonomy" id="542762"/>
    <lineage>
        <taxon>Eukaryota</taxon>
        <taxon>Viridiplantae</taxon>
        <taxon>Streptophyta</taxon>
        <taxon>Embryophyta</taxon>
        <taxon>Tracheophyta</taxon>
        <taxon>Spermatophyta</taxon>
        <taxon>Magnoliopsida</taxon>
        <taxon>eudicotyledons</taxon>
        <taxon>Gunneridae</taxon>
        <taxon>Pentapetalae</taxon>
        <taxon>asterids</taxon>
        <taxon>Ericales</taxon>
        <taxon>Theaceae</taxon>
        <taxon>Camellia</taxon>
    </lineage>
</organism>
<comment type="similarity">
    <text evidence="1">Belongs to the 'GDSL' lipolytic enzyme family.</text>
</comment>
<protein>
    <submittedName>
        <fullName evidence="4">Uncharacterized protein</fullName>
    </submittedName>
</protein>
<keyword evidence="2 3" id="KW-0732">Signal</keyword>
<dbReference type="Proteomes" id="UP000306102">
    <property type="component" value="Unassembled WGS sequence"/>
</dbReference>
<reference evidence="4 5" key="1">
    <citation type="journal article" date="2018" name="Proc. Natl. Acad. Sci. U.S.A.">
        <title>Draft genome sequence of Camellia sinensis var. sinensis provides insights into the evolution of the tea genome and tea quality.</title>
        <authorList>
            <person name="Wei C."/>
            <person name="Yang H."/>
            <person name="Wang S."/>
            <person name="Zhao J."/>
            <person name="Liu C."/>
            <person name="Gao L."/>
            <person name="Xia E."/>
            <person name="Lu Y."/>
            <person name="Tai Y."/>
            <person name="She G."/>
            <person name="Sun J."/>
            <person name="Cao H."/>
            <person name="Tong W."/>
            <person name="Gao Q."/>
            <person name="Li Y."/>
            <person name="Deng W."/>
            <person name="Jiang X."/>
            <person name="Wang W."/>
            <person name="Chen Q."/>
            <person name="Zhang S."/>
            <person name="Li H."/>
            <person name="Wu J."/>
            <person name="Wang P."/>
            <person name="Li P."/>
            <person name="Shi C."/>
            <person name="Zheng F."/>
            <person name="Jian J."/>
            <person name="Huang B."/>
            <person name="Shan D."/>
            <person name="Shi M."/>
            <person name="Fang C."/>
            <person name="Yue Y."/>
            <person name="Li F."/>
            <person name="Li D."/>
            <person name="Wei S."/>
            <person name="Han B."/>
            <person name="Jiang C."/>
            <person name="Yin Y."/>
            <person name="Xia T."/>
            <person name="Zhang Z."/>
            <person name="Bennetzen J.L."/>
            <person name="Zhao S."/>
            <person name="Wan X."/>
        </authorList>
    </citation>
    <scope>NUCLEOTIDE SEQUENCE [LARGE SCALE GENOMIC DNA]</scope>
    <source>
        <strain evidence="5">cv. Shuchazao</strain>
        <tissue evidence="4">Leaf</tissue>
    </source>
</reference>
<dbReference type="GO" id="GO:0016298">
    <property type="term" value="F:lipase activity"/>
    <property type="evidence" value="ECO:0007669"/>
    <property type="project" value="TreeGrafter"/>
</dbReference>
<evidence type="ECO:0000256" key="3">
    <source>
        <dbReference type="SAM" id="SignalP"/>
    </source>
</evidence>
<evidence type="ECO:0000256" key="1">
    <source>
        <dbReference type="ARBA" id="ARBA00008668"/>
    </source>
</evidence>
<dbReference type="InterPro" id="IPR001087">
    <property type="entry name" value="GDSL"/>
</dbReference>
<dbReference type="AlphaFoldDB" id="A0A4S4EZH7"/>
<dbReference type="STRING" id="542762.A0A4S4EZH7"/>
<dbReference type="InterPro" id="IPR044552">
    <property type="entry name" value="GLIP1-5/GLL25"/>
</dbReference>
<evidence type="ECO:0000313" key="4">
    <source>
        <dbReference type="EMBL" id="THG22528.1"/>
    </source>
</evidence>
<proteinExistence type="inferred from homology"/>
<dbReference type="EMBL" id="SDRB02000820">
    <property type="protein sequence ID" value="THG22528.1"/>
    <property type="molecule type" value="Genomic_DNA"/>
</dbReference>
<dbReference type="Gene3D" id="3.40.50.1110">
    <property type="entry name" value="SGNH hydrolase"/>
    <property type="match status" value="1"/>
</dbReference>
<name>A0A4S4EZH7_CAMSN</name>
<dbReference type="Pfam" id="PF00657">
    <property type="entry name" value="Lipase_GDSL"/>
    <property type="match status" value="1"/>
</dbReference>
<comment type="caution">
    <text evidence="4">The sequence shown here is derived from an EMBL/GenBank/DDBJ whole genome shotgun (WGS) entry which is preliminary data.</text>
</comment>
<sequence>MGRLLNYLLLLLLLVLLVVVLQVNLTCAGDSTVDPGNNNYIETVPENRANHKPYGQNGFFQQSPPTGRFSDGRVIVDFIAEYAKLPLIPPFLEPSAEYVNGVNFGSGGAGILSETNQGLV</sequence>